<dbReference type="CDD" id="cd00082">
    <property type="entry name" value="HisKA"/>
    <property type="match status" value="1"/>
</dbReference>
<keyword evidence="6" id="KW-0808">Transferase</keyword>
<dbReference type="EC" id="2.7.13.3" evidence="3"/>
<dbReference type="Gene3D" id="2.60.120.260">
    <property type="entry name" value="Galactose-binding domain-like"/>
    <property type="match status" value="1"/>
</dbReference>
<dbReference type="PANTHER" id="PTHR43547">
    <property type="entry name" value="TWO-COMPONENT HISTIDINE KINASE"/>
    <property type="match status" value="1"/>
</dbReference>
<evidence type="ECO:0000259" key="14">
    <source>
        <dbReference type="PROSITE" id="PS50109"/>
    </source>
</evidence>
<dbReference type="Pfam" id="PF06580">
    <property type="entry name" value="His_kinase"/>
    <property type="match status" value="1"/>
</dbReference>
<dbReference type="InterPro" id="IPR036097">
    <property type="entry name" value="HisK_dim/P_sf"/>
</dbReference>
<dbReference type="STRING" id="582851.GCA_900162665_02849"/>
<dbReference type="GO" id="GO:0000155">
    <property type="term" value="F:phosphorelay sensor kinase activity"/>
    <property type="evidence" value="ECO:0007669"/>
    <property type="project" value="InterPro"/>
</dbReference>
<feature type="transmembrane region" description="Helical" evidence="13">
    <location>
        <begin position="335"/>
        <end position="355"/>
    </location>
</feature>
<dbReference type="InterPro" id="IPR003594">
    <property type="entry name" value="HATPase_dom"/>
</dbReference>
<dbReference type="FunFam" id="3.30.565.10:FF:000023">
    <property type="entry name" value="PAS domain-containing sensor histidine kinase"/>
    <property type="match status" value="1"/>
</dbReference>
<dbReference type="SMART" id="SM00388">
    <property type="entry name" value="HisKA"/>
    <property type="match status" value="1"/>
</dbReference>
<evidence type="ECO:0000256" key="10">
    <source>
        <dbReference type="ARBA" id="ARBA00023012"/>
    </source>
</evidence>
<evidence type="ECO:0000256" key="12">
    <source>
        <dbReference type="PROSITE-ProRule" id="PRU00169"/>
    </source>
</evidence>
<dbReference type="PROSITE" id="PS50110">
    <property type="entry name" value="RESPONSE_REGULATORY"/>
    <property type="match status" value="1"/>
</dbReference>
<dbReference type="SMART" id="SM00387">
    <property type="entry name" value="HATPase_c"/>
    <property type="match status" value="2"/>
</dbReference>
<dbReference type="EMBL" id="BJYM01000002">
    <property type="protein sequence ID" value="GEN85904.1"/>
    <property type="molecule type" value="Genomic_DNA"/>
</dbReference>
<evidence type="ECO:0000256" key="13">
    <source>
        <dbReference type="SAM" id="Phobius"/>
    </source>
</evidence>
<evidence type="ECO:0000313" key="16">
    <source>
        <dbReference type="EMBL" id="GEN85904.1"/>
    </source>
</evidence>
<dbReference type="Pfam" id="PF02518">
    <property type="entry name" value="HATPase_c"/>
    <property type="match status" value="2"/>
</dbReference>
<dbReference type="InterPro" id="IPR008979">
    <property type="entry name" value="Galactose-bd-like_sf"/>
</dbReference>
<organism evidence="16 17">
    <name type="scientific">Oceanobacillus sojae</name>
    <dbReference type="NCBI Taxonomy" id="582851"/>
    <lineage>
        <taxon>Bacteria</taxon>
        <taxon>Bacillati</taxon>
        <taxon>Bacillota</taxon>
        <taxon>Bacilli</taxon>
        <taxon>Bacillales</taxon>
        <taxon>Bacillaceae</taxon>
        <taxon>Oceanobacillus</taxon>
    </lineage>
</organism>
<keyword evidence="5 12" id="KW-0597">Phosphoprotein</keyword>
<evidence type="ECO:0000256" key="2">
    <source>
        <dbReference type="ARBA" id="ARBA00004236"/>
    </source>
</evidence>
<feature type="domain" description="Histidine kinase" evidence="14">
    <location>
        <begin position="443"/>
        <end position="660"/>
    </location>
</feature>
<dbReference type="Gene3D" id="3.30.565.10">
    <property type="entry name" value="Histidine kinase-like ATPase, C-terminal domain"/>
    <property type="match status" value="2"/>
</dbReference>
<dbReference type="InterPro" id="IPR003661">
    <property type="entry name" value="HisK_dim/P_dom"/>
</dbReference>
<evidence type="ECO:0000259" key="15">
    <source>
        <dbReference type="PROSITE" id="PS50110"/>
    </source>
</evidence>
<dbReference type="Pfam" id="PF00512">
    <property type="entry name" value="HisKA"/>
    <property type="match status" value="1"/>
</dbReference>
<dbReference type="InterPro" id="IPR005467">
    <property type="entry name" value="His_kinase_dom"/>
</dbReference>
<dbReference type="InterPro" id="IPR011006">
    <property type="entry name" value="CheY-like_superfamily"/>
</dbReference>
<dbReference type="AlphaFoldDB" id="A0A511ZEN5"/>
<keyword evidence="10" id="KW-0902">Two-component regulatory system</keyword>
<keyword evidence="4" id="KW-1003">Cell membrane</keyword>
<keyword evidence="13" id="KW-1133">Transmembrane helix</keyword>
<evidence type="ECO:0000256" key="1">
    <source>
        <dbReference type="ARBA" id="ARBA00000085"/>
    </source>
</evidence>
<evidence type="ECO:0000256" key="3">
    <source>
        <dbReference type="ARBA" id="ARBA00012438"/>
    </source>
</evidence>
<dbReference type="InterPro" id="IPR011623">
    <property type="entry name" value="7TMR_DISM_rcpt_extracell_dom1"/>
</dbReference>
<dbReference type="InterPro" id="IPR004358">
    <property type="entry name" value="Sig_transdc_His_kin-like_C"/>
</dbReference>
<dbReference type="InterPro" id="IPR001789">
    <property type="entry name" value="Sig_transdc_resp-reg_receiver"/>
</dbReference>
<dbReference type="GO" id="GO:0005524">
    <property type="term" value="F:ATP binding"/>
    <property type="evidence" value="ECO:0007669"/>
    <property type="project" value="UniProtKB-KW"/>
</dbReference>
<dbReference type="Pfam" id="PF00072">
    <property type="entry name" value="Response_reg"/>
    <property type="match status" value="1"/>
</dbReference>
<sequence length="1025" mass="116124">MKNKNILTYLKVFSILLLFLTGLISLRFVWINYYNKGDQPIITDGVLDLTGWDFSDEETIALNGEWIFYPNQFIGTSDISSAGDQTLIQVPGDWRSELRTGKEESSDSYGYGSYYLKVLLPETSPSFLGLRVNNIQTAFNIMVNDQLIESMNQPAAEKMEQSHIRGPVTSLFYADPDNNELEIILQVSNYELPFTGGVERTISFGTADAINQETNLSRFLQLTVIIILFLHALYAFAIFFMNKGKRQTELIYFGFMSLLIAIGNLFDDEVFVQLPFSADISFRLLIAIYILVLFVLIKFIQHLYQMQQRFIKALGAGAITFAVLTLTVFSLEHFTVLSIILFVYDAIVISYLFVITLRQIVRGDKNGILILLLICSYTSNLAWGAAIQTGKADFPFYPFDFFVPIVIIAILLIKRHIQLAQLSEEQAVRLIEEDKKKDQFLANTSHEIRNPLHGMVNIAQSIINKHKDSLTPETVSNLQLLARIGHRLTFTLNDILDITRLKEQQIQLQQEKLSLHSITNGVIEMVQFTTPKQSITLHNEIDRDFPSLYADENRLIRILFNLIHNAVKYTEKGNVIISAVKRGDMAFITVRDTGNGIAQDALERIFLPYEKLSKSDVDSGGIGLGLNICRQLIELHGGVISVDSELGIGTAFTFSIPLASKKGLALAQSEIAKQDIFFEDSTIHTIGRYEQASASDKPLLLVVDDDPVNLKVMENLLEPDYQLHSTTDPRVVIEWLEKQSYDLVISDVMMSPFSGYELTKRIRERFTISELPILLLTARNQTEDIYTGFISGANDYISKPVEALELQARVKALTDLSRSIDEQLRMEAAWLQAQINPHFMFNTLNAIAALSNIDIERMINLLNEFGKYLSKSFRSKNTKPLVSLREELELVDSYIYIMQQRFAGKLTVHKEFDDSEHILVPPLSIQTIVENAINHGIISQNKPGTLWLKGKQMENSYQIKIIDDGKGIPSEILAKLFNKNDEKNGVGLLNTEQRWKKLFGQGIDIKSIAEEGTEVTMWIPKKSYE</sequence>
<dbReference type="RefSeq" id="WP_186813534.1">
    <property type="nucleotide sequence ID" value="NZ_BJYM01000002.1"/>
</dbReference>
<keyword evidence="7" id="KW-0547">Nucleotide-binding</keyword>
<dbReference type="PROSITE" id="PS50109">
    <property type="entry name" value="HIS_KIN"/>
    <property type="match status" value="1"/>
</dbReference>
<accession>A0A511ZEN5</accession>
<keyword evidence="17" id="KW-1185">Reference proteome</keyword>
<comment type="subcellular location">
    <subcellularLocation>
        <location evidence="2">Cell membrane</location>
    </subcellularLocation>
</comment>
<dbReference type="PANTHER" id="PTHR43547:SF2">
    <property type="entry name" value="HYBRID SIGNAL TRANSDUCTION HISTIDINE KINASE C"/>
    <property type="match status" value="1"/>
</dbReference>
<keyword evidence="11 13" id="KW-0472">Membrane</keyword>
<evidence type="ECO:0000256" key="4">
    <source>
        <dbReference type="ARBA" id="ARBA00022475"/>
    </source>
</evidence>
<gene>
    <name evidence="16" type="ORF">OSO01_06430</name>
</gene>
<dbReference type="GO" id="GO:0005886">
    <property type="term" value="C:plasma membrane"/>
    <property type="evidence" value="ECO:0007669"/>
    <property type="project" value="UniProtKB-SubCell"/>
</dbReference>
<evidence type="ECO:0000256" key="5">
    <source>
        <dbReference type="ARBA" id="ARBA00022553"/>
    </source>
</evidence>
<name>A0A511ZEN5_9BACI</name>
<evidence type="ECO:0000256" key="11">
    <source>
        <dbReference type="ARBA" id="ARBA00023136"/>
    </source>
</evidence>
<dbReference type="SUPFAM" id="SSF52172">
    <property type="entry name" value="CheY-like"/>
    <property type="match status" value="1"/>
</dbReference>
<feature type="transmembrane region" description="Helical" evidence="13">
    <location>
        <begin position="219"/>
        <end position="241"/>
    </location>
</feature>
<dbReference type="PRINTS" id="PR00344">
    <property type="entry name" value="BCTRLSENSOR"/>
</dbReference>
<dbReference type="InterPro" id="IPR036890">
    <property type="entry name" value="HATPase_C_sf"/>
</dbReference>
<evidence type="ECO:0000256" key="8">
    <source>
        <dbReference type="ARBA" id="ARBA00022777"/>
    </source>
</evidence>
<evidence type="ECO:0000256" key="9">
    <source>
        <dbReference type="ARBA" id="ARBA00022840"/>
    </source>
</evidence>
<feature type="transmembrane region" description="Helical" evidence="13">
    <location>
        <begin position="367"/>
        <end position="388"/>
    </location>
</feature>
<keyword evidence="13" id="KW-0812">Transmembrane</keyword>
<dbReference type="Pfam" id="PF07695">
    <property type="entry name" value="7TMR-DISM_7TM"/>
    <property type="match status" value="1"/>
</dbReference>
<dbReference type="Gene3D" id="3.40.50.2300">
    <property type="match status" value="1"/>
</dbReference>
<comment type="catalytic activity">
    <reaction evidence="1">
        <text>ATP + protein L-histidine = ADP + protein N-phospho-L-histidine.</text>
        <dbReference type="EC" id="2.7.13.3"/>
    </reaction>
</comment>
<dbReference type="SUPFAM" id="SSF49785">
    <property type="entry name" value="Galactose-binding domain-like"/>
    <property type="match status" value="1"/>
</dbReference>
<protein>
    <recommendedName>
        <fullName evidence="3">histidine kinase</fullName>
        <ecNumber evidence="3">2.7.13.3</ecNumber>
    </recommendedName>
</protein>
<feature type="domain" description="Response regulatory" evidence="15">
    <location>
        <begin position="699"/>
        <end position="814"/>
    </location>
</feature>
<keyword evidence="9" id="KW-0067">ATP-binding</keyword>
<proteinExistence type="predicted"/>
<dbReference type="Gene3D" id="1.10.287.130">
    <property type="match status" value="1"/>
</dbReference>
<comment type="caution">
    <text evidence="16">The sequence shown here is derived from an EMBL/GenBank/DDBJ whole genome shotgun (WGS) entry which is preliminary data.</text>
</comment>
<feature type="transmembrane region" description="Helical" evidence="13">
    <location>
        <begin position="309"/>
        <end position="329"/>
    </location>
</feature>
<dbReference type="SUPFAM" id="SSF55874">
    <property type="entry name" value="ATPase domain of HSP90 chaperone/DNA topoisomerase II/histidine kinase"/>
    <property type="match status" value="2"/>
</dbReference>
<dbReference type="SMART" id="SM00448">
    <property type="entry name" value="REC"/>
    <property type="match status" value="1"/>
</dbReference>
<feature type="modified residue" description="4-aspartylphosphate" evidence="12">
    <location>
        <position position="747"/>
    </location>
</feature>
<reference evidence="16 17" key="1">
    <citation type="submission" date="2019-07" db="EMBL/GenBank/DDBJ databases">
        <title>Whole genome shotgun sequence of Oceanobacillus sojae NBRC 105379.</title>
        <authorList>
            <person name="Hosoyama A."/>
            <person name="Uohara A."/>
            <person name="Ohji S."/>
            <person name="Ichikawa N."/>
        </authorList>
    </citation>
    <scope>NUCLEOTIDE SEQUENCE [LARGE SCALE GENOMIC DNA]</scope>
    <source>
        <strain evidence="16 17">NBRC 105379</strain>
    </source>
</reference>
<feature type="transmembrane region" description="Helical" evidence="13">
    <location>
        <begin position="12"/>
        <end position="30"/>
    </location>
</feature>
<feature type="transmembrane region" description="Helical" evidence="13">
    <location>
        <begin position="278"/>
        <end position="297"/>
    </location>
</feature>
<evidence type="ECO:0000256" key="7">
    <source>
        <dbReference type="ARBA" id="ARBA00022741"/>
    </source>
</evidence>
<dbReference type="InterPro" id="IPR010559">
    <property type="entry name" value="Sig_transdc_His_kin_internal"/>
</dbReference>
<evidence type="ECO:0000313" key="17">
    <source>
        <dbReference type="Proteomes" id="UP000321558"/>
    </source>
</evidence>
<feature type="transmembrane region" description="Helical" evidence="13">
    <location>
        <begin position="250"/>
        <end position="266"/>
    </location>
</feature>
<dbReference type="SUPFAM" id="SSF47384">
    <property type="entry name" value="Homodimeric domain of signal transducing histidine kinase"/>
    <property type="match status" value="1"/>
</dbReference>
<keyword evidence="8" id="KW-0418">Kinase</keyword>
<evidence type="ECO:0000256" key="6">
    <source>
        <dbReference type="ARBA" id="ARBA00022679"/>
    </source>
</evidence>
<dbReference type="Proteomes" id="UP000321558">
    <property type="component" value="Unassembled WGS sequence"/>
</dbReference>